<gene>
    <name evidence="1" type="ORF">BINO364_LOCUS2655</name>
</gene>
<reference evidence="1" key="1">
    <citation type="submission" date="2021-12" db="EMBL/GenBank/DDBJ databases">
        <authorList>
            <person name="Martin H S."/>
        </authorList>
    </citation>
    <scope>NUCLEOTIDE SEQUENCE</scope>
</reference>
<dbReference type="Proteomes" id="UP000838878">
    <property type="component" value="Chromosome 10"/>
</dbReference>
<keyword evidence="2" id="KW-1185">Reference proteome</keyword>
<evidence type="ECO:0000313" key="1">
    <source>
        <dbReference type="EMBL" id="CAH0715774.1"/>
    </source>
</evidence>
<feature type="non-terminal residue" evidence="1">
    <location>
        <position position="174"/>
    </location>
</feature>
<accession>A0A8J9U9Z2</accession>
<organism evidence="1 2">
    <name type="scientific">Brenthis ino</name>
    <name type="common">lesser marbled fritillary</name>
    <dbReference type="NCBI Taxonomy" id="405034"/>
    <lineage>
        <taxon>Eukaryota</taxon>
        <taxon>Metazoa</taxon>
        <taxon>Ecdysozoa</taxon>
        <taxon>Arthropoda</taxon>
        <taxon>Hexapoda</taxon>
        <taxon>Insecta</taxon>
        <taxon>Pterygota</taxon>
        <taxon>Neoptera</taxon>
        <taxon>Endopterygota</taxon>
        <taxon>Lepidoptera</taxon>
        <taxon>Glossata</taxon>
        <taxon>Ditrysia</taxon>
        <taxon>Papilionoidea</taxon>
        <taxon>Nymphalidae</taxon>
        <taxon>Heliconiinae</taxon>
        <taxon>Argynnini</taxon>
        <taxon>Brenthis</taxon>
    </lineage>
</organism>
<dbReference type="OrthoDB" id="5877983at2759"/>
<protein>
    <submittedName>
        <fullName evidence="1">Uncharacterized protein</fullName>
    </submittedName>
</protein>
<name>A0A8J9U9Z2_9NEOP</name>
<evidence type="ECO:0000313" key="2">
    <source>
        <dbReference type="Proteomes" id="UP000838878"/>
    </source>
</evidence>
<sequence>MPTEDVSDLRDVVDAINKLCETMKTSYDDNEYEDCSELEHVLVDPTEVVVTKVETFVAETWCDPSVEEPVVSDSEPITVELAQCEPVSEMYYTASSEVSLLSDTDFLDRGQSEDSDKDRDDRNSVMAGHVAAMRERFESMTRTNTPCPDLIRSLSPSFEVIRNISTSPDIFDKS</sequence>
<proteinExistence type="predicted"/>
<dbReference type="AlphaFoldDB" id="A0A8J9U9Z2"/>
<dbReference type="EMBL" id="OV170230">
    <property type="protein sequence ID" value="CAH0715774.1"/>
    <property type="molecule type" value="Genomic_DNA"/>
</dbReference>